<sequence>MCSSISHTVDILVTLLMAGVALLPSVRSGAALGNKPQLTARVAQPDSSSSQTNEPVLSFKILQLADLHLSGDPKFPCNDPPNDLGEEDLPCTEKLTTTFVNALLDLEKPDFVVFTGDNVQTFAAERQQDAIDAMAQGVQDRKIPFAVVFGNHDDENGFRREKILEMVMEKNCSYAQRGPTSVDGTPVLQMYFLDSGGYPDKKKYPDVHSTYDWIKPSQVAYYRELSLAAHNASFKNENRAPDPALMFFHIPLREYKYSALDWYAKRGEMHEPVQASSVPSELFAALVDRNEVKAVFVGHDHVNEYCYLRDGIQLCYGGGAGFGVAYGKADFRRRARVIEWSVNARNERTIKSWKRLFGANPDQKYEQQTLFTQVSEPAGLTIAKA</sequence>
<dbReference type="PANTHER" id="PTHR32440:SF0">
    <property type="entry name" value="PHOSPHATASE DCR2-RELATED"/>
    <property type="match status" value="1"/>
</dbReference>
<dbReference type="OMA" id="FILWFFD"/>
<dbReference type="AlphaFoldDB" id="K3WPG3"/>
<evidence type="ECO:0000313" key="4">
    <source>
        <dbReference type="Proteomes" id="UP000019132"/>
    </source>
</evidence>
<dbReference type="CDD" id="cd07383">
    <property type="entry name" value="MPP_Dcr2"/>
    <property type="match status" value="1"/>
</dbReference>
<reference evidence="4" key="1">
    <citation type="journal article" date="2010" name="Genome Biol.">
        <title>Genome sequence of the necrotrophic plant pathogen Pythium ultimum reveals original pathogenicity mechanisms and effector repertoire.</title>
        <authorList>
            <person name="Levesque C.A."/>
            <person name="Brouwer H."/>
            <person name="Cano L."/>
            <person name="Hamilton J.P."/>
            <person name="Holt C."/>
            <person name="Huitema E."/>
            <person name="Raffaele S."/>
            <person name="Robideau G.P."/>
            <person name="Thines M."/>
            <person name="Win J."/>
            <person name="Zerillo M.M."/>
            <person name="Beakes G.W."/>
            <person name="Boore J.L."/>
            <person name="Busam D."/>
            <person name="Dumas B."/>
            <person name="Ferriera S."/>
            <person name="Fuerstenberg S.I."/>
            <person name="Gachon C.M."/>
            <person name="Gaulin E."/>
            <person name="Govers F."/>
            <person name="Grenville-Briggs L."/>
            <person name="Horner N."/>
            <person name="Hostetler J."/>
            <person name="Jiang R.H."/>
            <person name="Johnson J."/>
            <person name="Krajaejun T."/>
            <person name="Lin H."/>
            <person name="Meijer H.J."/>
            <person name="Moore B."/>
            <person name="Morris P."/>
            <person name="Phuntmart V."/>
            <person name="Puiu D."/>
            <person name="Shetty J."/>
            <person name="Stajich J.E."/>
            <person name="Tripathy S."/>
            <person name="Wawra S."/>
            <person name="van West P."/>
            <person name="Whitty B.R."/>
            <person name="Coutinho P.M."/>
            <person name="Henrissat B."/>
            <person name="Martin F."/>
            <person name="Thomas P.D."/>
            <person name="Tyler B.M."/>
            <person name="De Vries R.P."/>
            <person name="Kamoun S."/>
            <person name="Yandell M."/>
            <person name="Tisserat N."/>
            <person name="Buell C.R."/>
        </authorList>
    </citation>
    <scope>NUCLEOTIDE SEQUENCE</scope>
    <source>
        <strain evidence="4">DAOM:BR144</strain>
    </source>
</reference>
<dbReference type="Gene3D" id="3.60.21.10">
    <property type="match status" value="1"/>
</dbReference>
<dbReference type="Proteomes" id="UP000019132">
    <property type="component" value="Unassembled WGS sequence"/>
</dbReference>
<evidence type="ECO:0000259" key="2">
    <source>
        <dbReference type="Pfam" id="PF00149"/>
    </source>
</evidence>
<dbReference type="SUPFAM" id="SSF56300">
    <property type="entry name" value="Metallo-dependent phosphatases"/>
    <property type="match status" value="1"/>
</dbReference>
<dbReference type="EMBL" id="GL376635">
    <property type="status" value="NOT_ANNOTATED_CDS"/>
    <property type="molecule type" value="Genomic_DNA"/>
</dbReference>
<feature type="domain" description="Calcineurin-like phosphoesterase" evidence="2">
    <location>
        <begin position="59"/>
        <end position="302"/>
    </location>
</feature>
<feature type="signal peptide" evidence="1">
    <location>
        <begin position="1"/>
        <end position="21"/>
    </location>
</feature>
<dbReference type="HOGENOM" id="CLU_019692_0_0_1"/>
<dbReference type="InterPro" id="IPR029052">
    <property type="entry name" value="Metallo-depent_PP-like"/>
</dbReference>
<dbReference type="PANTHER" id="PTHR32440">
    <property type="entry name" value="PHOSPHATASE DCR2-RELATED-RELATED"/>
    <property type="match status" value="1"/>
</dbReference>
<reference evidence="3" key="3">
    <citation type="submission" date="2015-02" db="UniProtKB">
        <authorList>
            <consortium name="EnsemblProtists"/>
        </authorList>
    </citation>
    <scope>IDENTIFICATION</scope>
    <source>
        <strain evidence="3">DAOM BR144</strain>
    </source>
</reference>
<evidence type="ECO:0000256" key="1">
    <source>
        <dbReference type="SAM" id="SignalP"/>
    </source>
</evidence>
<keyword evidence="4" id="KW-1185">Reference proteome</keyword>
<name>K3WPG3_GLOUD</name>
<dbReference type="EnsemblProtists" id="PYU1_T006855">
    <property type="protein sequence ID" value="PYU1_T006855"/>
    <property type="gene ID" value="PYU1_G006841"/>
</dbReference>
<dbReference type="Pfam" id="PF00149">
    <property type="entry name" value="Metallophos"/>
    <property type="match status" value="1"/>
</dbReference>
<keyword evidence="1" id="KW-0732">Signal</keyword>
<dbReference type="GO" id="GO:0016788">
    <property type="term" value="F:hydrolase activity, acting on ester bonds"/>
    <property type="evidence" value="ECO:0007669"/>
    <property type="project" value="TreeGrafter"/>
</dbReference>
<dbReference type="STRING" id="431595.K3WPG3"/>
<proteinExistence type="predicted"/>
<dbReference type="GO" id="GO:0005737">
    <property type="term" value="C:cytoplasm"/>
    <property type="evidence" value="ECO:0007669"/>
    <property type="project" value="TreeGrafter"/>
</dbReference>
<protein>
    <recommendedName>
        <fullName evidence="2">Calcineurin-like phosphoesterase domain-containing protein</fullName>
    </recommendedName>
</protein>
<evidence type="ECO:0000313" key="3">
    <source>
        <dbReference type="EnsemblProtists" id="PYU1_T006855"/>
    </source>
</evidence>
<dbReference type="VEuPathDB" id="FungiDB:PYU1_G006841"/>
<dbReference type="InParanoid" id="K3WPG3"/>
<dbReference type="eggNOG" id="KOG1432">
    <property type="taxonomic scope" value="Eukaryota"/>
</dbReference>
<accession>K3WPG3</accession>
<organism evidence="3 4">
    <name type="scientific">Globisporangium ultimum (strain ATCC 200006 / CBS 805.95 / DAOM BR144)</name>
    <name type="common">Pythium ultimum</name>
    <dbReference type="NCBI Taxonomy" id="431595"/>
    <lineage>
        <taxon>Eukaryota</taxon>
        <taxon>Sar</taxon>
        <taxon>Stramenopiles</taxon>
        <taxon>Oomycota</taxon>
        <taxon>Peronosporomycetes</taxon>
        <taxon>Pythiales</taxon>
        <taxon>Pythiaceae</taxon>
        <taxon>Globisporangium</taxon>
    </lineage>
</organism>
<feature type="chain" id="PRO_5003867980" description="Calcineurin-like phosphoesterase domain-containing protein" evidence="1">
    <location>
        <begin position="22"/>
        <end position="385"/>
    </location>
</feature>
<reference evidence="4" key="2">
    <citation type="submission" date="2010-04" db="EMBL/GenBank/DDBJ databases">
        <authorList>
            <person name="Buell R."/>
            <person name="Hamilton J."/>
            <person name="Hostetler J."/>
        </authorList>
    </citation>
    <scope>NUCLEOTIDE SEQUENCE [LARGE SCALE GENOMIC DNA]</scope>
    <source>
        <strain evidence="4">DAOM:BR144</strain>
    </source>
</reference>
<dbReference type="InterPro" id="IPR004843">
    <property type="entry name" value="Calcineurin-like_PHP"/>
</dbReference>